<evidence type="ECO:0000256" key="4">
    <source>
        <dbReference type="ARBA" id="ARBA00023136"/>
    </source>
</evidence>
<gene>
    <name evidence="7" type="ORF">NH26_11225</name>
</gene>
<dbReference type="Pfam" id="PF01694">
    <property type="entry name" value="Rhomboid"/>
    <property type="match status" value="1"/>
</dbReference>
<dbReference type="PANTHER" id="PTHR43731:SF9">
    <property type="entry name" value="SLR1461 PROTEIN"/>
    <property type="match status" value="1"/>
</dbReference>
<proteinExistence type="predicted"/>
<evidence type="ECO:0000313" key="8">
    <source>
        <dbReference type="Proteomes" id="UP000179797"/>
    </source>
</evidence>
<feature type="domain" description="Peptidase S54 rhomboid" evidence="6">
    <location>
        <begin position="45"/>
        <end position="176"/>
    </location>
</feature>
<accession>A0A1S1Z0U6</accession>
<organism evidence="7 8">
    <name type="scientific">Flammeovirga pacifica</name>
    <dbReference type="NCBI Taxonomy" id="915059"/>
    <lineage>
        <taxon>Bacteria</taxon>
        <taxon>Pseudomonadati</taxon>
        <taxon>Bacteroidota</taxon>
        <taxon>Cytophagia</taxon>
        <taxon>Cytophagales</taxon>
        <taxon>Flammeovirgaceae</taxon>
        <taxon>Flammeovirga</taxon>
    </lineage>
</organism>
<dbReference type="Gene3D" id="1.20.1540.10">
    <property type="entry name" value="Rhomboid-like"/>
    <property type="match status" value="1"/>
</dbReference>
<keyword evidence="3 5" id="KW-1133">Transmembrane helix</keyword>
<name>A0A1S1Z0U6_FLAPC</name>
<dbReference type="OrthoDB" id="465874at2"/>
<dbReference type="EMBL" id="JRYR02000001">
    <property type="protein sequence ID" value="OHX66886.1"/>
    <property type="molecule type" value="Genomic_DNA"/>
</dbReference>
<comment type="caution">
    <text evidence="7">The sequence shown here is derived from an EMBL/GenBank/DDBJ whole genome shotgun (WGS) entry which is preliminary data.</text>
</comment>
<dbReference type="GO" id="GO:0016020">
    <property type="term" value="C:membrane"/>
    <property type="evidence" value="ECO:0007669"/>
    <property type="project" value="UniProtKB-SubCell"/>
</dbReference>
<keyword evidence="2 5" id="KW-0812">Transmembrane</keyword>
<dbReference type="InterPro" id="IPR050925">
    <property type="entry name" value="Rhomboid_protease_S54"/>
</dbReference>
<evidence type="ECO:0000313" key="7">
    <source>
        <dbReference type="EMBL" id="OHX66886.1"/>
    </source>
</evidence>
<dbReference type="AlphaFoldDB" id="A0A1S1Z0U6"/>
<evidence type="ECO:0000259" key="6">
    <source>
        <dbReference type="Pfam" id="PF01694"/>
    </source>
</evidence>
<feature type="transmembrane region" description="Helical" evidence="5">
    <location>
        <begin position="163"/>
        <end position="179"/>
    </location>
</feature>
<dbReference type="GO" id="GO:0004252">
    <property type="term" value="F:serine-type endopeptidase activity"/>
    <property type="evidence" value="ECO:0007669"/>
    <property type="project" value="InterPro"/>
</dbReference>
<evidence type="ECO:0000256" key="1">
    <source>
        <dbReference type="ARBA" id="ARBA00004141"/>
    </source>
</evidence>
<dbReference type="InterPro" id="IPR035952">
    <property type="entry name" value="Rhomboid-like_sf"/>
</dbReference>
<dbReference type="Proteomes" id="UP000179797">
    <property type="component" value="Unassembled WGS sequence"/>
</dbReference>
<feature type="transmembrane region" description="Helical" evidence="5">
    <location>
        <begin position="133"/>
        <end position="151"/>
    </location>
</feature>
<feature type="transmembrane region" description="Helical" evidence="5">
    <location>
        <begin position="60"/>
        <end position="78"/>
    </location>
</feature>
<protein>
    <recommendedName>
        <fullName evidence="6">Peptidase S54 rhomboid domain-containing protein</fullName>
    </recommendedName>
</protein>
<feature type="transmembrane region" description="Helical" evidence="5">
    <location>
        <begin position="12"/>
        <end position="32"/>
    </location>
</feature>
<feature type="transmembrane region" description="Helical" evidence="5">
    <location>
        <begin position="85"/>
        <end position="101"/>
    </location>
</feature>
<comment type="subcellular location">
    <subcellularLocation>
        <location evidence="1">Membrane</location>
        <topology evidence="1">Multi-pass membrane protein</topology>
    </subcellularLocation>
</comment>
<dbReference type="STRING" id="915059.NH26_11225"/>
<reference evidence="7 8" key="1">
    <citation type="journal article" date="2012" name="Int. J. Syst. Evol. Microbiol.">
        <title>Flammeovirga pacifica sp. nov., isolated from deep-sea sediment.</title>
        <authorList>
            <person name="Xu H."/>
            <person name="Fu Y."/>
            <person name="Yang N."/>
            <person name="Ding Z."/>
            <person name="Lai Q."/>
            <person name="Zeng R."/>
        </authorList>
    </citation>
    <scope>NUCLEOTIDE SEQUENCE [LARGE SCALE GENOMIC DNA]</scope>
    <source>
        <strain evidence="8">DSM 24597 / LMG 26175 / WPAGA1</strain>
    </source>
</reference>
<evidence type="ECO:0000256" key="2">
    <source>
        <dbReference type="ARBA" id="ARBA00022692"/>
    </source>
</evidence>
<dbReference type="InterPro" id="IPR022764">
    <property type="entry name" value="Peptidase_S54_rhomboid_dom"/>
</dbReference>
<evidence type="ECO:0000256" key="3">
    <source>
        <dbReference type="ARBA" id="ARBA00022989"/>
    </source>
</evidence>
<dbReference type="PANTHER" id="PTHR43731">
    <property type="entry name" value="RHOMBOID PROTEASE"/>
    <property type="match status" value="1"/>
</dbReference>
<keyword evidence="4 5" id="KW-0472">Membrane</keyword>
<evidence type="ECO:0000256" key="5">
    <source>
        <dbReference type="SAM" id="Phobius"/>
    </source>
</evidence>
<dbReference type="SUPFAM" id="SSF144091">
    <property type="entry name" value="Rhomboid-like"/>
    <property type="match status" value="1"/>
</dbReference>
<feature type="transmembrane region" description="Helical" evidence="5">
    <location>
        <begin position="107"/>
        <end position="126"/>
    </location>
</feature>
<dbReference type="RefSeq" id="WP_044223195.1">
    <property type="nucleotide sequence ID" value="NZ_JRYR02000001.1"/>
</dbReference>
<sequence length="217" mass="24570">MLRSKEVRIPLLLISIAWFLYVLELSLDIHLYQFGVYPRNRLGFFGILFHPFIHGGFKHLFSNTISFAILGFSLFYFVPKIAGKVLLQLSLFSGALVWLLARPSFHIGASGVIYGIAAFLFFLGIFQKDPSSLIISLCVAVLNHGMLIGLVPNEKGISWESHLAGSVVGFILAYLYRGVETTFSHKKKQIPDNDLYKEGYQNLENNAFKYHYKDNSK</sequence>
<keyword evidence="8" id="KW-1185">Reference proteome</keyword>